<keyword evidence="3" id="KW-1185">Reference proteome</keyword>
<organism evidence="2 3">
    <name type="scientific">Aspergillus keveii</name>
    <dbReference type="NCBI Taxonomy" id="714993"/>
    <lineage>
        <taxon>Eukaryota</taxon>
        <taxon>Fungi</taxon>
        <taxon>Dikarya</taxon>
        <taxon>Ascomycota</taxon>
        <taxon>Pezizomycotina</taxon>
        <taxon>Eurotiomycetes</taxon>
        <taxon>Eurotiomycetidae</taxon>
        <taxon>Eurotiales</taxon>
        <taxon>Aspergillaceae</taxon>
        <taxon>Aspergillus</taxon>
        <taxon>Aspergillus subgen. Nidulantes</taxon>
    </lineage>
</organism>
<evidence type="ECO:0000313" key="3">
    <source>
        <dbReference type="Proteomes" id="UP001610563"/>
    </source>
</evidence>
<feature type="region of interest" description="Disordered" evidence="1">
    <location>
        <begin position="1"/>
        <end position="24"/>
    </location>
</feature>
<reference evidence="2 3" key="1">
    <citation type="submission" date="2024-07" db="EMBL/GenBank/DDBJ databases">
        <title>Section-level genome sequencing and comparative genomics of Aspergillus sections Usti and Cavernicolus.</title>
        <authorList>
            <consortium name="Lawrence Berkeley National Laboratory"/>
            <person name="Nybo J.L."/>
            <person name="Vesth T.C."/>
            <person name="Theobald S."/>
            <person name="Frisvad J.C."/>
            <person name="Larsen T.O."/>
            <person name="Kjaerboelling I."/>
            <person name="Rothschild-Mancinelli K."/>
            <person name="Lyhne E.K."/>
            <person name="Kogle M.E."/>
            <person name="Barry K."/>
            <person name="Clum A."/>
            <person name="Na H."/>
            <person name="Ledsgaard L."/>
            <person name="Lin J."/>
            <person name="Lipzen A."/>
            <person name="Kuo A."/>
            <person name="Riley R."/>
            <person name="Mondo S."/>
            <person name="Labutti K."/>
            <person name="Haridas S."/>
            <person name="Pangalinan J."/>
            <person name="Salamov A.A."/>
            <person name="Simmons B.A."/>
            <person name="Magnuson J.K."/>
            <person name="Chen J."/>
            <person name="Drula E."/>
            <person name="Henrissat B."/>
            <person name="Wiebenga A."/>
            <person name="Lubbers R.J."/>
            <person name="Gomes A.C."/>
            <person name="Makela M.R."/>
            <person name="Stajich J."/>
            <person name="Grigoriev I.V."/>
            <person name="Mortensen U.H."/>
            <person name="De Vries R.P."/>
            <person name="Baker S.E."/>
            <person name="Andersen M.R."/>
        </authorList>
    </citation>
    <scope>NUCLEOTIDE SEQUENCE [LARGE SCALE GENOMIC DNA]</scope>
    <source>
        <strain evidence="2 3">CBS 209.92</strain>
    </source>
</reference>
<name>A0ABR4GQS0_9EURO</name>
<sequence length="164" mass="17973">METEKKRPDQGRGKRKDLASRAARCAGERNHARYIKSRGAGRGPLPEGNSFLIDQVHIVIVSCFWTAPLQSTSLFSFILHHSPSFSVPFPPEIPLISHSLINSPVCLVPIDRPAAFLLSLSVPKPGYFLAPSLYTYSSAGKRLSPKLPRSLPEPLDPSPLSCQS</sequence>
<dbReference type="Proteomes" id="UP001610563">
    <property type="component" value="Unassembled WGS sequence"/>
</dbReference>
<gene>
    <name evidence="2" type="ORF">BJX66DRAFT_11520</name>
</gene>
<evidence type="ECO:0000313" key="2">
    <source>
        <dbReference type="EMBL" id="KAL2801418.1"/>
    </source>
</evidence>
<evidence type="ECO:0000256" key="1">
    <source>
        <dbReference type="SAM" id="MobiDB-lite"/>
    </source>
</evidence>
<protein>
    <submittedName>
        <fullName evidence="2">Uncharacterized protein</fullName>
    </submittedName>
</protein>
<accession>A0ABR4GQS0</accession>
<dbReference type="EMBL" id="JBFTWV010000001">
    <property type="protein sequence ID" value="KAL2801418.1"/>
    <property type="molecule type" value="Genomic_DNA"/>
</dbReference>
<comment type="caution">
    <text evidence="2">The sequence shown here is derived from an EMBL/GenBank/DDBJ whole genome shotgun (WGS) entry which is preliminary data.</text>
</comment>
<proteinExistence type="predicted"/>
<feature type="compositionally biased region" description="Basic and acidic residues" evidence="1">
    <location>
        <begin position="1"/>
        <end position="19"/>
    </location>
</feature>